<accession>A0AAE9LG80</accession>
<organism evidence="1 2">
    <name type="scientific">Brucella abortus</name>
    <dbReference type="NCBI Taxonomy" id="235"/>
    <lineage>
        <taxon>Bacteria</taxon>
        <taxon>Pseudomonadati</taxon>
        <taxon>Pseudomonadota</taxon>
        <taxon>Alphaproteobacteria</taxon>
        <taxon>Hyphomicrobiales</taxon>
        <taxon>Brucellaceae</taxon>
        <taxon>Brucella/Ochrobactrum group</taxon>
        <taxon>Brucella</taxon>
    </lineage>
</organism>
<gene>
    <name evidence="1" type="ORF">NBW10_13155</name>
</gene>
<protein>
    <submittedName>
        <fullName evidence="1">Uncharacterized protein</fullName>
    </submittedName>
</protein>
<dbReference type="EMBL" id="CP098118">
    <property type="protein sequence ID" value="URS51391.1"/>
    <property type="molecule type" value="Genomic_DNA"/>
</dbReference>
<reference evidence="1" key="1">
    <citation type="submission" date="2022-05" db="EMBL/GenBank/DDBJ databases">
        <title>Brucella abortus biovar 1 isolated from water buffalo in Campania region.</title>
        <authorList>
            <person name="Riccardi M.G."/>
            <person name="Paradiso R."/>
            <person name="Borriello G."/>
        </authorList>
    </citation>
    <scope>NUCLEOTIDE SEQUENCE</scope>
    <source>
        <strain evidence="1">69841</strain>
    </source>
</reference>
<evidence type="ECO:0000313" key="1">
    <source>
        <dbReference type="EMBL" id="URS51391.1"/>
    </source>
</evidence>
<sequence length="48" mass="5559">MKQFDYEHILSKILIKKRYMLKYGTNRARTDAAKPPGMSGFFAGNSNY</sequence>
<dbReference type="Proteomes" id="UP001056690">
    <property type="component" value="Chromosome 2"/>
</dbReference>
<proteinExistence type="predicted"/>
<evidence type="ECO:0000313" key="2">
    <source>
        <dbReference type="Proteomes" id="UP001056690"/>
    </source>
</evidence>
<dbReference type="AlphaFoldDB" id="A0AAE9LG80"/>
<dbReference type="RefSeq" id="WP_002970497.1">
    <property type="nucleotide sequence ID" value="NZ_CP081376.1"/>
</dbReference>
<dbReference type="KEGG" id="babb:DK48_2547"/>
<name>A0AAE9LG80_BRUAO</name>